<dbReference type="HOGENOM" id="CLU_1619089_0_0_1"/>
<dbReference type="AlphaFoldDB" id="A0A0B4G7Y2"/>
<accession>A0A0B4G7Y2</accession>
<evidence type="ECO:0000313" key="2">
    <source>
        <dbReference type="EMBL" id="KID82830.1"/>
    </source>
</evidence>
<evidence type="ECO:0000256" key="1">
    <source>
        <dbReference type="SAM" id="SignalP"/>
    </source>
</evidence>
<feature type="signal peptide" evidence="1">
    <location>
        <begin position="1"/>
        <end position="19"/>
    </location>
</feature>
<comment type="caution">
    <text evidence="2">The sequence shown here is derived from an EMBL/GenBank/DDBJ whole genome shotgun (WGS) entry which is preliminary data.</text>
</comment>
<name>A0A0B4G7Y2_METGA</name>
<protein>
    <recommendedName>
        <fullName evidence="4">Secreted protein</fullName>
    </recommendedName>
</protein>
<dbReference type="Proteomes" id="UP000031192">
    <property type="component" value="Unassembled WGS sequence"/>
</dbReference>
<feature type="chain" id="PRO_5002091462" description="Secreted protein" evidence="1">
    <location>
        <begin position="20"/>
        <end position="168"/>
    </location>
</feature>
<evidence type="ECO:0008006" key="4">
    <source>
        <dbReference type="Google" id="ProtNLM"/>
    </source>
</evidence>
<gene>
    <name evidence="2" type="ORF">MGU_09837</name>
</gene>
<keyword evidence="1" id="KW-0732">Signal</keyword>
<evidence type="ECO:0000313" key="3">
    <source>
        <dbReference type="Proteomes" id="UP000031192"/>
    </source>
</evidence>
<sequence>MKQVLFISTTLTTVGLVSAQTPNAACAPKGAHIQTGSVGCHCNADQSVTCDAFSICGVGNTNANVDLVSTFTATVQCRNHGGQIVDVKSQPISDTAPVHNLRTKNGCLSVPSESTKAPTATDFTNQATCPNANWMKELEGGTVTDSSTYNLVFAGFTCPYLSFSQNCP</sequence>
<keyword evidence="3" id="KW-1185">Reference proteome</keyword>
<dbReference type="EMBL" id="AZNH01000073">
    <property type="protein sequence ID" value="KID82830.1"/>
    <property type="molecule type" value="Genomic_DNA"/>
</dbReference>
<reference evidence="2 3" key="1">
    <citation type="journal article" date="2014" name="Proc. Natl. Acad. Sci. U.S.A.">
        <title>Trajectory and genomic determinants of fungal-pathogen speciation and host adaptation.</title>
        <authorList>
            <person name="Hu X."/>
            <person name="Xiao G."/>
            <person name="Zheng P."/>
            <person name="Shang Y."/>
            <person name="Su Y."/>
            <person name="Zhang X."/>
            <person name="Liu X."/>
            <person name="Zhan S."/>
            <person name="St Leger R.J."/>
            <person name="Wang C."/>
        </authorList>
    </citation>
    <scope>NUCLEOTIDE SEQUENCE [LARGE SCALE GENOMIC DNA]</scope>
    <source>
        <strain evidence="2 3">ARSEF 977</strain>
    </source>
</reference>
<organism evidence="2 3">
    <name type="scientific">Metarhizium guizhouense (strain ARSEF 977)</name>
    <dbReference type="NCBI Taxonomy" id="1276136"/>
    <lineage>
        <taxon>Eukaryota</taxon>
        <taxon>Fungi</taxon>
        <taxon>Dikarya</taxon>
        <taxon>Ascomycota</taxon>
        <taxon>Pezizomycotina</taxon>
        <taxon>Sordariomycetes</taxon>
        <taxon>Hypocreomycetidae</taxon>
        <taxon>Hypocreales</taxon>
        <taxon>Clavicipitaceae</taxon>
        <taxon>Metarhizium</taxon>
    </lineage>
</organism>
<proteinExistence type="predicted"/>